<evidence type="ECO:0008006" key="4">
    <source>
        <dbReference type="Google" id="ProtNLM"/>
    </source>
</evidence>
<feature type="signal peptide" evidence="1">
    <location>
        <begin position="1"/>
        <end position="16"/>
    </location>
</feature>
<proteinExistence type="predicted"/>
<organism evidence="2 3">
    <name type="scientific">Claviceps humidiphila</name>
    <dbReference type="NCBI Taxonomy" id="1294629"/>
    <lineage>
        <taxon>Eukaryota</taxon>
        <taxon>Fungi</taxon>
        <taxon>Dikarya</taxon>
        <taxon>Ascomycota</taxon>
        <taxon>Pezizomycotina</taxon>
        <taxon>Sordariomycetes</taxon>
        <taxon>Hypocreomycetidae</taxon>
        <taxon>Hypocreales</taxon>
        <taxon>Clavicipitaceae</taxon>
        <taxon>Claviceps</taxon>
    </lineage>
</organism>
<feature type="chain" id="PRO_5040291959" description="Cyanovirin-N domain-containing protein" evidence="1">
    <location>
        <begin position="17"/>
        <end position="113"/>
    </location>
</feature>
<name>A0A9P7Q230_9HYPO</name>
<dbReference type="Proteomes" id="UP000732380">
    <property type="component" value="Unassembled WGS sequence"/>
</dbReference>
<evidence type="ECO:0000313" key="3">
    <source>
        <dbReference type="Proteomes" id="UP000732380"/>
    </source>
</evidence>
<evidence type="ECO:0000313" key="2">
    <source>
        <dbReference type="EMBL" id="KAG6116251.1"/>
    </source>
</evidence>
<protein>
    <recommendedName>
        <fullName evidence="4">Cyanovirin-N domain-containing protein</fullName>
    </recommendedName>
</protein>
<dbReference type="EMBL" id="SRQM01000184">
    <property type="protein sequence ID" value="KAG6116251.1"/>
    <property type="molecule type" value="Genomic_DNA"/>
</dbReference>
<reference evidence="2 3" key="1">
    <citation type="journal article" date="2020" name="bioRxiv">
        <title>Whole genome comparisons of ergot fungi reveals the divergence and evolution of species within the genus Claviceps are the result of varying mechanisms driving genome evolution and host range expansion.</title>
        <authorList>
            <person name="Wyka S.A."/>
            <person name="Mondo S.J."/>
            <person name="Liu M."/>
            <person name="Dettman J."/>
            <person name="Nalam V."/>
            <person name="Broders K.D."/>
        </authorList>
    </citation>
    <scope>NUCLEOTIDE SEQUENCE [LARGE SCALE GENOMIC DNA]</scope>
    <source>
        <strain evidence="2 3">LM576</strain>
    </source>
</reference>
<dbReference type="AlphaFoldDB" id="A0A9P7Q230"/>
<keyword evidence="3" id="KW-1185">Reference proteome</keyword>
<gene>
    <name evidence="2" type="ORF">E4U13_002007</name>
</gene>
<comment type="caution">
    <text evidence="2">The sequence shown here is derived from an EMBL/GenBank/DDBJ whole genome shotgun (WGS) entry which is preliminary data.</text>
</comment>
<sequence>MHALSLLAVLLPLVAAKMHKQCDCWSFDTDKWEYNTGLTNYVCDQYYGGEHHLAVYDDGLGRCLSRDEKIDGAEWETLCKISGQNGYYPITPQGLIDLSGTKQYRNAVYGHCL</sequence>
<keyword evidence="1" id="KW-0732">Signal</keyword>
<accession>A0A9P7Q230</accession>
<evidence type="ECO:0000256" key="1">
    <source>
        <dbReference type="SAM" id="SignalP"/>
    </source>
</evidence>